<comment type="function">
    <text evidence="7">Catalyzes the ferrous insertion into protoporphyrin IX.</text>
</comment>
<evidence type="ECO:0000256" key="5">
    <source>
        <dbReference type="ARBA" id="ARBA00023244"/>
    </source>
</evidence>
<dbReference type="KEGG" id="scor:J3U87_14970"/>
<evidence type="ECO:0000256" key="3">
    <source>
        <dbReference type="ARBA" id="ARBA00023133"/>
    </source>
</evidence>
<dbReference type="Proteomes" id="UP000663929">
    <property type="component" value="Chromosome"/>
</dbReference>
<dbReference type="GO" id="GO:0005737">
    <property type="term" value="C:cytoplasm"/>
    <property type="evidence" value="ECO:0007669"/>
    <property type="project" value="UniProtKB-SubCell"/>
</dbReference>
<keyword evidence="7" id="KW-0479">Metal-binding</keyword>
<evidence type="ECO:0000256" key="7">
    <source>
        <dbReference type="HAMAP-Rule" id="MF_00323"/>
    </source>
</evidence>
<dbReference type="HAMAP" id="MF_00323">
    <property type="entry name" value="Ferrochelatase"/>
    <property type="match status" value="1"/>
</dbReference>
<accession>A0A8A4TXQ2</accession>
<feature type="binding site" evidence="7">
    <location>
        <position position="194"/>
    </location>
    <ligand>
        <name>Fe(2+)</name>
        <dbReference type="ChEBI" id="CHEBI:29033"/>
    </ligand>
</feature>
<comment type="catalytic activity">
    <reaction evidence="7">
        <text>heme b + 2 H(+) = protoporphyrin IX + Fe(2+)</text>
        <dbReference type="Rhea" id="RHEA:22584"/>
        <dbReference type="ChEBI" id="CHEBI:15378"/>
        <dbReference type="ChEBI" id="CHEBI:29033"/>
        <dbReference type="ChEBI" id="CHEBI:57306"/>
        <dbReference type="ChEBI" id="CHEBI:60344"/>
        <dbReference type="EC" id="4.98.1.1"/>
    </reaction>
</comment>
<dbReference type="GO" id="GO:0006783">
    <property type="term" value="P:heme biosynthetic process"/>
    <property type="evidence" value="ECO:0007669"/>
    <property type="project" value="UniProtKB-UniRule"/>
</dbReference>
<keyword evidence="7" id="KW-0963">Cytoplasm</keyword>
<dbReference type="GO" id="GO:0004325">
    <property type="term" value="F:ferrochelatase activity"/>
    <property type="evidence" value="ECO:0007669"/>
    <property type="project" value="UniProtKB-UniRule"/>
</dbReference>
<dbReference type="Pfam" id="PF00762">
    <property type="entry name" value="Ferrochelatase"/>
    <property type="match status" value="1"/>
</dbReference>
<dbReference type="EMBL" id="CP071793">
    <property type="protein sequence ID" value="QTD53752.1"/>
    <property type="molecule type" value="Genomic_DNA"/>
</dbReference>
<keyword evidence="3 7" id="KW-0350">Heme biosynthesis</keyword>
<evidence type="ECO:0000256" key="6">
    <source>
        <dbReference type="ARBA" id="ARBA00024536"/>
    </source>
</evidence>
<proteinExistence type="inferred from homology"/>
<comment type="catalytic activity">
    <reaction evidence="6">
        <text>Fe-coproporphyrin III + 2 H(+) = coproporphyrin III + Fe(2+)</text>
        <dbReference type="Rhea" id="RHEA:49572"/>
        <dbReference type="ChEBI" id="CHEBI:15378"/>
        <dbReference type="ChEBI" id="CHEBI:29033"/>
        <dbReference type="ChEBI" id="CHEBI:68438"/>
        <dbReference type="ChEBI" id="CHEBI:131725"/>
        <dbReference type="EC" id="4.99.1.9"/>
    </reaction>
    <physiologicalReaction direction="right-to-left" evidence="6">
        <dbReference type="Rhea" id="RHEA:49574"/>
    </physiologicalReaction>
</comment>
<comment type="pathway">
    <text evidence="7">Porphyrin-containing compound metabolism; protoheme biosynthesis; protoheme from protoporphyrin-IX: step 1/1.</text>
</comment>
<dbReference type="SUPFAM" id="SSF53800">
    <property type="entry name" value="Chelatase"/>
    <property type="match status" value="1"/>
</dbReference>
<evidence type="ECO:0000256" key="1">
    <source>
        <dbReference type="ARBA" id="ARBA00007718"/>
    </source>
</evidence>
<name>A0A8A4TXQ2_SULCO</name>
<dbReference type="GO" id="GO:0046872">
    <property type="term" value="F:metal ion binding"/>
    <property type="evidence" value="ECO:0007669"/>
    <property type="project" value="UniProtKB-KW"/>
</dbReference>
<dbReference type="PANTHER" id="PTHR11108:SF1">
    <property type="entry name" value="FERROCHELATASE, MITOCHONDRIAL"/>
    <property type="match status" value="1"/>
</dbReference>
<keyword evidence="5 7" id="KW-0627">Porphyrin biosynthesis</keyword>
<dbReference type="EC" id="4.98.1.1" evidence="7"/>
<feature type="binding site" evidence="7">
    <location>
        <position position="299"/>
    </location>
    <ligand>
        <name>Fe(2+)</name>
        <dbReference type="ChEBI" id="CHEBI:29033"/>
    </ligand>
</feature>
<organism evidence="9 10">
    <name type="scientific">Sulfidibacter corallicola</name>
    <dbReference type="NCBI Taxonomy" id="2818388"/>
    <lineage>
        <taxon>Bacteria</taxon>
        <taxon>Pseudomonadati</taxon>
        <taxon>Acidobacteriota</taxon>
        <taxon>Holophagae</taxon>
        <taxon>Acanthopleuribacterales</taxon>
        <taxon>Acanthopleuribacteraceae</taxon>
        <taxon>Sulfidibacter</taxon>
    </lineage>
</organism>
<dbReference type="Gene3D" id="3.40.50.1400">
    <property type="match status" value="3"/>
</dbReference>
<dbReference type="InterPro" id="IPR033659">
    <property type="entry name" value="Ferrochelatase_N"/>
</dbReference>
<dbReference type="CDD" id="cd03411">
    <property type="entry name" value="Ferrochelatase_N"/>
    <property type="match status" value="1"/>
</dbReference>
<gene>
    <name evidence="7 9" type="primary">hemH</name>
    <name evidence="9" type="ORF">J3U87_14970</name>
</gene>
<evidence type="ECO:0000313" key="10">
    <source>
        <dbReference type="Proteomes" id="UP000663929"/>
    </source>
</evidence>
<dbReference type="NCBIfam" id="TIGR00109">
    <property type="entry name" value="hemH"/>
    <property type="match status" value="1"/>
</dbReference>
<evidence type="ECO:0000256" key="2">
    <source>
        <dbReference type="ARBA" id="ARBA00023004"/>
    </source>
</evidence>
<dbReference type="InterPro" id="IPR001015">
    <property type="entry name" value="Ferrochelatase"/>
</dbReference>
<dbReference type="PANTHER" id="PTHR11108">
    <property type="entry name" value="FERROCHELATASE"/>
    <property type="match status" value="1"/>
</dbReference>
<dbReference type="InterPro" id="IPR033644">
    <property type="entry name" value="Ferrochelatase_C"/>
</dbReference>
<sequence>MTPKTGVLLINLGTPDDTTVPSVRRYLRQFLSDPRVIDINPVGRWFLLNLFILPFRPKQSAEAYREIWKPEGSPLMIYSQALTDALQEELGPEIPVRLGMRYQNPSLRLAMDAFRDLGVERIVVLPLYPQYASSSTGSCLEELYRIAGSYWNTPSLAVVPPFYGHPSFLDCQASIARESLGDLDQYDAFLMSFHGLPERQIVKSEVGGGGNHCLVGKDCCARIVDANRYCYRAQCYHVAREIAQRLEIPEERYFVGFQSRLGRTPWIQPYTDQLLEELPKKGIKRLGVLIPSFTADCLETLEEIEMRGDETFREAGGERLKMVQSLNDHPAWIQTVCQLIREQAV</sequence>
<keyword evidence="4 7" id="KW-0456">Lyase</keyword>
<evidence type="ECO:0000313" key="9">
    <source>
        <dbReference type="EMBL" id="QTD53752.1"/>
    </source>
</evidence>
<evidence type="ECO:0000256" key="4">
    <source>
        <dbReference type="ARBA" id="ARBA00023239"/>
    </source>
</evidence>
<keyword evidence="2 7" id="KW-0408">Iron</keyword>
<dbReference type="RefSeq" id="WP_237383852.1">
    <property type="nucleotide sequence ID" value="NZ_CP071793.1"/>
</dbReference>
<dbReference type="AlphaFoldDB" id="A0A8A4TXQ2"/>
<comment type="similarity">
    <text evidence="1 7 8">Belongs to the ferrochelatase family.</text>
</comment>
<reference evidence="9" key="1">
    <citation type="submission" date="2021-03" db="EMBL/GenBank/DDBJ databases">
        <title>Acanthopleuribacteraceae sp. M133.</title>
        <authorList>
            <person name="Wang G."/>
        </authorList>
    </citation>
    <scope>NUCLEOTIDE SEQUENCE</scope>
    <source>
        <strain evidence="9">M133</strain>
    </source>
</reference>
<dbReference type="CDD" id="cd00419">
    <property type="entry name" value="Ferrochelatase_C"/>
    <property type="match status" value="1"/>
</dbReference>
<dbReference type="UniPathway" id="UPA00252">
    <property type="reaction ID" value="UER00325"/>
</dbReference>
<comment type="subcellular location">
    <subcellularLocation>
        <location evidence="7">Cytoplasm</location>
    </subcellularLocation>
</comment>
<keyword evidence="10" id="KW-1185">Reference proteome</keyword>
<evidence type="ECO:0000256" key="8">
    <source>
        <dbReference type="RuleBase" id="RU004185"/>
    </source>
</evidence>
<protein>
    <recommendedName>
        <fullName evidence="7">Ferrochelatase</fullName>
        <ecNumber evidence="7">4.98.1.1</ecNumber>
    </recommendedName>
    <alternativeName>
        <fullName evidence="7">Heme synthase</fullName>
    </alternativeName>
    <alternativeName>
        <fullName evidence="7">Protoheme ferro-lyase</fullName>
    </alternativeName>
</protein>